<dbReference type="Proteomes" id="UP000054988">
    <property type="component" value="Unassembled WGS sequence"/>
</dbReference>
<feature type="compositionally biased region" description="Polar residues" evidence="1">
    <location>
        <begin position="127"/>
        <end position="146"/>
    </location>
</feature>
<sequence>MDSHKQQQEDECNFCARHRAEKAPALSGKVGQPAYAKPAFQTQSDFIQESLQQQAGFFTGPMSSGFYSYDSISSHLNQQPAYAGTPFSGTPAFGSDFSFHQPGNFDSSDLPGDLAGPGIDDKGRSQEPWSNSGREGSVTGSSQSSKHPQDGSGSDNSGDDGDNDGEGSNPDGGGGNDLPPPDDDGGGNGNGVLGTIADHLEKPNDPEHTTQAKSKLKEPNTFGSSNSKLLKP</sequence>
<comment type="caution">
    <text evidence="2">The sequence shown here is derived from an EMBL/GenBank/DDBJ whole genome shotgun (WGS) entry which is preliminary data.</text>
</comment>
<reference evidence="2 3" key="1">
    <citation type="submission" date="2015-12" db="EMBL/GenBank/DDBJ databases">
        <title>Draft genome sequence of Moniliophthora roreri, the causal agent of frosty pod rot of cacao.</title>
        <authorList>
            <person name="Aime M.C."/>
            <person name="Diaz-Valderrama J.R."/>
            <person name="Kijpornyongpan T."/>
            <person name="Phillips-Mora W."/>
        </authorList>
    </citation>
    <scope>NUCLEOTIDE SEQUENCE [LARGE SCALE GENOMIC DNA]</scope>
    <source>
        <strain evidence="2 3">MCA 2952</strain>
    </source>
</reference>
<feature type="compositionally biased region" description="Basic and acidic residues" evidence="1">
    <location>
        <begin position="198"/>
        <end position="218"/>
    </location>
</feature>
<protein>
    <submittedName>
        <fullName evidence="2">Uncharacterized protein</fullName>
    </submittedName>
</protein>
<gene>
    <name evidence="2" type="ORF">WG66_1974</name>
</gene>
<dbReference type="AlphaFoldDB" id="A0A0W0GA68"/>
<evidence type="ECO:0000313" key="2">
    <source>
        <dbReference type="EMBL" id="KTB45450.1"/>
    </source>
</evidence>
<proteinExistence type="predicted"/>
<dbReference type="EMBL" id="LATX01000699">
    <property type="protein sequence ID" value="KTB45450.1"/>
    <property type="molecule type" value="Genomic_DNA"/>
</dbReference>
<organism evidence="2 3">
    <name type="scientific">Moniliophthora roreri</name>
    <name type="common">Frosty pod rot fungus</name>
    <name type="synonym">Monilia roreri</name>
    <dbReference type="NCBI Taxonomy" id="221103"/>
    <lineage>
        <taxon>Eukaryota</taxon>
        <taxon>Fungi</taxon>
        <taxon>Dikarya</taxon>
        <taxon>Basidiomycota</taxon>
        <taxon>Agaricomycotina</taxon>
        <taxon>Agaricomycetes</taxon>
        <taxon>Agaricomycetidae</taxon>
        <taxon>Agaricales</taxon>
        <taxon>Marasmiineae</taxon>
        <taxon>Marasmiaceae</taxon>
        <taxon>Moniliophthora</taxon>
    </lineage>
</organism>
<name>A0A0W0GA68_MONRR</name>
<evidence type="ECO:0000256" key="1">
    <source>
        <dbReference type="SAM" id="MobiDB-lite"/>
    </source>
</evidence>
<feature type="region of interest" description="Disordered" evidence="1">
    <location>
        <begin position="78"/>
        <end position="232"/>
    </location>
</feature>
<evidence type="ECO:0000313" key="3">
    <source>
        <dbReference type="Proteomes" id="UP000054988"/>
    </source>
</evidence>
<accession>A0A0W0GA68</accession>
<feature type="compositionally biased region" description="Polar residues" evidence="1">
    <location>
        <begin position="221"/>
        <end position="232"/>
    </location>
</feature>